<dbReference type="Proteomes" id="UP001467690">
    <property type="component" value="Unassembled WGS sequence"/>
</dbReference>
<dbReference type="EMBL" id="JBELOE010000217">
    <property type="protein sequence ID" value="MER2492641.1"/>
    <property type="molecule type" value="Genomic_DNA"/>
</dbReference>
<gene>
    <name evidence="6" type="ORF">ABS311_12215</name>
</gene>
<proteinExistence type="inferred from homology"/>
<dbReference type="RefSeq" id="WP_350402095.1">
    <property type="nucleotide sequence ID" value="NZ_JBELOE010000217.1"/>
</dbReference>
<evidence type="ECO:0000256" key="2">
    <source>
        <dbReference type="ARBA" id="ARBA00022630"/>
    </source>
</evidence>
<evidence type="ECO:0000256" key="4">
    <source>
        <dbReference type="ARBA" id="ARBA00023002"/>
    </source>
</evidence>
<dbReference type="PROSITE" id="PS51387">
    <property type="entry name" value="FAD_PCMH"/>
    <property type="match status" value="1"/>
</dbReference>
<evidence type="ECO:0000313" key="6">
    <source>
        <dbReference type="EMBL" id="MER2492641.1"/>
    </source>
</evidence>
<dbReference type="InterPro" id="IPR016167">
    <property type="entry name" value="FAD-bd_PCMH_sub1"/>
</dbReference>
<keyword evidence="2" id="KW-0285">Flavoprotein</keyword>
<reference evidence="6 7" key="1">
    <citation type="submission" date="2024-06" db="EMBL/GenBank/DDBJ databases">
        <authorList>
            <person name="Chen R.Y."/>
        </authorList>
    </citation>
    <scope>NUCLEOTIDE SEQUENCE [LARGE SCALE GENOMIC DNA]</scope>
    <source>
        <strain evidence="6 7">D2</strain>
    </source>
</reference>
<evidence type="ECO:0000256" key="1">
    <source>
        <dbReference type="ARBA" id="ARBA00005466"/>
    </source>
</evidence>
<keyword evidence="3" id="KW-0274">FAD</keyword>
<evidence type="ECO:0000313" key="7">
    <source>
        <dbReference type="Proteomes" id="UP001467690"/>
    </source>
</evidence>
<dbReference type="Pfam" id="PF01565">
    <property type="entry name" value="FAD_binding_4"/>
    <property type="match status" value="1"/>
</dbReference>
<dbReference type="InterPro" id="IPR016164">
    <property type="entry name" value="FAD-linked_Oxase-like_C"/>
</dbReference>
<dbReference type="SUPFAM" id="SSF56176">
    <property type="entry name" value="FAD-binding/transporter-associated domain-like"/>
    <property type="match status" value="1"/>
</dbReference>
<comment type="similarity">
    <text evidence="1">Belongs to the oxygen-dependent FAD-linked oxidoreductase family.</text>
</comment>
<dbReference type="PANTHER" id="PTHR13878:SF53">
    <property type="entry name" value="CYTOKININ DEHYDROGENASE 6"/>
    <property type="match status" value="1"/>
</dbReference>
<dbReference type="InterPro" id="IPR036318">
    <property type="entry name" value="FAD-bd_PCMH-like_sf"/>
</dbReference>
<accession>A0ABV1RIR7</accession>
<dbReference type="InterPro" id="IPR050432">
    <property type="entry name" value="FAD-linked_Oxidoreductases_BP"/>
</dbReference>
<evidence type="ECO:0000259" key="5">
    <source>
        <dbReference type="PROSITE" id="PS51387"/>
    </source>
</evidence>
<dbReference type="InterPro" id="IPR016169">
    <property type="entry name" value="FAD-bd_PCMH_sub2"/>
</dbReference>
<dbReference type="SUPFAM" id="SSF55103">
    <property type="entry name" value="FAD-linked oxidases, C-terminal domain"/>
    <property type="match status" value="1"/>
</dbReference>
<dbReference type="PANTHER" id="PTHR13878">
    <property type="entry name" value="GULONOLACTONE OXIDASE"/>
    <property type="match status" value="1"/>
</dbReference>
<organism evidence="6 7">
    <name type="scientific">Catenovulum sediminis</name>
    <dbReference type="NCBI Taxonomy" id="1740262"/>
    <lineage>
        <taxon>Bacteria</taxon>
        <taxon>Pseudomonadati</taxon>
        <taxon>Pseudomonadota</taxon>
        <taxon>Gammaproteobacteria</taxon>
        <taxon>Alteromonadales</taxon>
        <taxon>Alteromonadaceae</taxon>
        <taxon>Catenovulum</taxon>
    </lineage>
</organism>
<protein>
    <submittedName>
        <fullName evidence="6">FAD-binding oxidoreductase</fullName>
    </submittedName>
</protein>
<keyword evidence="7" id="KW-1185">Reference proteome</keyword>
<feature type="domain" description="FAD-binding PCMH-type" evidence="5">
    <location>
        <begin position="23"/>
        <end position="197"/>
    </location>
</feature>
<comment type="caution">
    <text evidence="6">The sequence shown here is derived from an EMBL/GenBank/DDBJ whole genome shotgun (WGS) entry which is preliminary data.</text>
</comment>
<evidence type="ECO:0000256" key="3">
    <source>
        <dbReference type="ARBA" id="ARBA00022827"/>
    </source>
</evidence>
<name>A0ABV1RIR7_9ALTE</name>
<dbReference type="InterPro" id="IPR006094">
    <property type="entry name" value="Oxid_FAD_bind_N"/>
</dbReference>
<sequence length="388" mass="44217">MKANKNELTQKIKNRPLYDYGKLYTSAASYSEYRPSSISEVQDIIRQARTLKQKVRVRGSGHTFNGCTLPSSSELLIRTDNLNWYRFNEFGSITVGAGALMWDIRDFVSSEGFVLPVYNGGWAGPTLGGYINAGGFGKGSLSDEHGGFWENVLSITIVNGLGELQVVERNDLNFKWLFSSYGQLGIVVEAKLKILPKSIASYLFYTEGGSGRIPKIQSDDPKDNDQLLSTTEKKLFWFSLLISSKQEKIAWQALQKFCQENPDVIPDGGWAGPLLNQQPIGYHYNVQYKEFNPPLLYPYNEDFIVVGVMCYFDVGTEKHNLKIKEIEREFISLALKNKLFLYLQAENIGRNIDFCAYYGESIYEQFKLLKRQFDPEFIINPNVHLKLY</sequence>
<dbReference type="InterPro" id="IPR016166">
    <property type="entry name" value="FAD-bd_PCMH"/>
</dbReference>
<keyword evidence="4" id="KW-0560">Oxidoreductase</keyword>
<dbReference type="Gene3D" id="3.30.43.10">
    <property type="entry name" value="Uridine Diphospho-n-acetylenolpyruvylglucosamine Reductase, domain 2"/>
    <property type="match status" value="1"/>
</dbReference>
<dbReference type="Gene3D" id="3.30.465.10">
    <property type="match status" value="1"/>
</dbReference>